<dbReference type="InterPro" id="IPR000595">
    <property type="entry name" value="cNMP-bd_dom"/>
</dbReference>
<keyword evidence="9" id="KW-0238">DNA-binding</keyword>
<feature type="domain" description="Cyclic nucleotide-binding" evidence="13">
    <location>
        <begin position="51"/>
        <end position="135"/>
    </location>
</feature>
<dbReference type="PRINTS" id="PR00034">
    <property type="entry name" value="HTHCRP"/>
</dbReference>
<evidence type="ECO:0000256" key="12">
    <source>
        <dbReference type="ARBA" id="ARBA00031697"/>
    </source>
</evidence>
<proteinExistence type="predicted"/>
<dbReference type="CDD" id="cd00092">
    <property type="entry name" value="HTH_CRP"/>
    <property type="match status" value="1"/>
</dbReference>
<comment type="caution">
    <text evidence="15">The sequence shown here is derived from an EMBL/GenBank/DDBJ whole genome shotgun (WGS) entry which is preliminary data.</text>
</comment>
<evidence type="ECO:0000256" key="4">
    <source>
        <dbReference type="ARBA" id="ARBA00022491"/>
    </source>
</evidence>
<keyword evidence="16" id="KW-1185">Reference proteome</keyword>
<dbReference type="InterPro" id="IPR036390">
    <property type="entry name" value="WH_DNA-bd_sf"/>
</dbReference>
<accession>A0ABX0A797</accession>
<evidence type="ECO:0000256" key="10">
    <source>
        <dbReference type="ARBA" id="ARBA00023159"/>
    </source>
</evidence>
<keyword evidence="6" id="KW-0973">c-di-GMP</keyword>
<keyword evidence="4" id="KW-0678">Repressor</keyword>
<dbReference type="Pfam" id="PF00027">
    <property type="entry name" value="cNMP_binding"/>
    <property type="match status" value="1"/>
</dbReference>
<dbReference type="InterPro" id="IPR050397">
    <property type="entry name" value="Env_Response_Regulators"/>
</dbReference>
<dbReference type="EMBL" id="QOVG01000001">
    <property type="protein sequence ID" value="NDK37408.1"/>
    <property type="molecule type" value="Genomic_DNA"/>
</dbReference>
<evidence type="ECO:0000256" key="7">
    <source>
        <dbReference type="ARBA" id="ARBA00023015"/>
    </source>
</evidence>
<evidence type="ECO:0000256" key="11">
    <source>
        <dbReference type="ARBA" id="ARBA00023163"/>
    </source>
</evidence>
<dbReference type="SUPFAM" id="SSF46785">
    <property type="entry name" value="Winged helix' DNA-binding domain"/>
    <property type="match status" value="1"/>
</dbReference>
<dbReference type="InterPro" id="IPR018490">
    <property type="entry name" value="cNMP-bd_dom_sf"/>
</dbReference>
<dbReference type="PANTHER" id="PTHR24567">
    <property type="entry name" value="CRP FAMILY TRANSCRIPTIONAL REGULATORY PROTEIN"/>
    <property type="match status" value="1"/>
</dbReference>
<evidence type="ECO:0000256" key="9">
    <source>
        <dbReference type="ARBA" id="ARBA00023125"/>
    </source>
</evidence>
<dbReference type="PROSITE" id="PS51063">
    <property type="entry name" value="HTH_CRP_2"/>
    <property type="match status" value="1"/>
</dbReference>
<protein>
    <recommendedName>
        <fullName evidence="3">CRP-like protein Clp</fullName>
    </recommendedName>
    <alternativeName>
        <fullName evidence="12">Catabolite activation-like protein</fullName>
    </alternativeName>
</protein>
<reference evidence="15 16" key="1">
    <citation type="submission" date="2018-07" db="EMBL/GenBank/DDBJ databases">
        <title>Whole genome Sequencing of Pseudoxanthomonas gei KCTC 32298 (T).</title>
        <authorList>
            <person name="Kumar S."/>
            <person name="Bansal K."/>
            <person name="Kaur A."/>
            <person name="Patil P."/>
            <person name="Sharma S."/>
            <person name="Patil P.B."/>
        </authorList>
    </citation>
    <scope>NUCLEOTIDE SEQUENCE [LARGE SCALE GENOMIC DNA]</scope>
    <source>
        <strain evidence="15 16">KCTC 32298</strain>
    </source>
</reference>
<dbReference type="Gene3D" id="2.60.120.10">
    <property type="entry name" value="Jelly Rolls"/>
    <property type="match status" value="1"/>
</dbReference>
<dbReference type="PANTHER" id="PTHR24567:SF75">
    <property type="entry name" value="FUMARATE AND NITRATE REDUCTION REGULATORY PROTEIN"/>
    <property type="match status" value="1"/>
</dbReference>
<dbReference type="NCBIfam" id="NF008365">
    <property type="entry name" value="PRK11161.1"/>
    <property type="match status" value="1"/>
</dbReference>
<evidence type="ECO:0000313" key="16">
    <source>
        <dbReference type="Proteomes" id="UP001429354"/>
    </source>
</evidence>
<dbReference type="SMART" id="SM00419">
    <property type="entry name" value="HTH_CRP"/>
    <property type="match status" value="1"/>
</dbReference>
<name>A0ABX0A797_9GAMM</name>
<dbReference type="SMART" id="SM00100">
    <property type="entry name" value="cNMP"/>
    <property type="match status" value="1"/>
</dbReference>
<evidence type="ECO:0000256" key="8">
    <source>
        <dbReference type="ARBA" id="ARBA00023026"/>
    </source>
</evidence>
<dbReference type="SUPFAM" id="SSF51206">
    <property type="entry name" value="cAMP-binding domain-like"/>
    <property type="match status" value="1"/>
</dbReference>
<dbReference type="Pfam" id="PF13545">
    <property type="entry name" value="HTH_Crp_2"/>
    <property type="match status" value="1"/>
</dbReference>
<keyword evidence="5" id="KW-0021">Allosteric enzyme</keyword>
<evidence type="ECO:0000256" key="3">
    <source>
        <dbReference type="ARBA" id="ARBA00020769"/>
    </source>
</evidence>
<evidence type="ECO:0000256" key="2">
    <source>
        <dbReference type="ARBA" id="ARBA00011738"/>
    </source>
</evidence>
<organism evidence="15 16">
    <name type="scientific">Pseudoxanthomonas gei</name>
    <dbReference type="NCBI Taxonomy" id="1383030"/>
    <lineage>
        <taxon>Bacteria</taxon>
        <taxon>Pseudomonadati</taxon>
        <taxon>Pseudomonadota</taxon>
        <taxon>Gammaproteobacteria</taxon>
        <taxon>Lysobacterales</taxon>
        <taxon>Lysobacteraceae</taxon>
        <taxon>Pseudoxanthomonas</taxon>
    </lineage>
</organism>
<comment type="subunit">
    <text evidence="2">Homodimer.</text>
</comment>
<keyword evidence="8" id="KW-0843">Virulence</keyword>
<dbReference type="PROSITE" id="PS50042">
    <property type="entry name" value="CNMP_BINDING_3"/>
    <property type="match status" value="1"/>
</dbReference>
<evidence type="ECO:0000259" key="14">
    <source>
        <dbReference type="PROSITE" id="PS51063"/>
    </source>
</evidence>
<comment type="subcellular location">
    <subcellularLocation>
        <location evidence="1">Cytoplasm</location>
    </subcellularLocation>
</comment>
<keyword evidence="7" id="KW-0805">Transcription regulation</keyword>
<dbReference type="InterPro" id="IPR036388">
    <property type="entry name" value="WH-like_DNA-bd_sf"/>
</dbReference>
<dbReference type="InterPro" id="IPR018335">
    <property type="entry name" value="Tscrpt_reg_HTH_Crp-type_CS"/>
</dbReference>
<dbReference type="PROSITE" id="PS00042">
    <property type="entry name" value="HTH_CRP_1"/>
    <property type="match status" value="1"/>
</dbReference>
<evidence type="ECO:0000256" key="5">
    <source>
        <dbReference type="ARBA" id="ARBA00022533"/>
    </source>
</evidence>
<keyword evidence="10" id="KW-0010">Activator</keyword>
<evidence type="ECO:0000259" key="13">
    <source>
        <dbReference type="PROSITE" id="PS50042"/>
    </source>
</evidence>
<gene>
    <name evidence="15" type="ORF">DT603_00920</name>
</gene>
<keyword evidence="11" id="KW-0804">Transcription</keyword>
<dbReference type="InterPro" id="IPR012318">
    <property type="entry name" value="HTH_CRP"/>
</dbReference>
<sequence>MTSQLQPEQLVAPYRPSRFMASLSAMSEPIPLDLAHLRKSCAHCSLQQLCLPAGIDAEELARLDQIVKLRRPTQRNERLFRISDPLVSLYIARDGAFKTVSISEEGEEQIVGFHLPGELIGLDALGHGVHRCEAIALTTASVCEVPLVQLTAVAAQLPRLQQQLLRVIGQGMGRDQDHLNILVKRQANERIALFLHGLGERYQLIGQSGLQFKLPMSREDIANYLGLALETVSRGFTRLQEDGVISVHGRLIEISDPGQLNRLAHVREAAPLPLRGSAG</sequence>
<dbReference type="Gene3D" id="1.10.10.10">
    <property type="entry name" value="Winged helix-like DNA-binding domain superfamily/Winged helix DNA-binding domain"/>
    <property type="match status" value="1"/>
</dbReference>
<evidence type="ECO:0000256" key="1">
    <source>
        <dbReference type="ARBA" id="ARBA00004496"/>
    </source>
</evidence>
<feature type="domain" description="HTH crp-type" evidence="14">
    <location>
        <begin position="185"/>
        <end position="258"/>
    </location>
</feature>
<dbReference type="CDD" id="cd00038">
    <property type="entry name" value="CAP_ED"/>
    <property type="match status" value="1"/>
</dbReference>
<evidence type="ECO:0000313" key="15">
    <source>
        <dbReference type="EMBL" id="NDK37408.1"/>
    </source>
</evidence>
<dbReference type="Proteomes" id="UP001429354">
    <property type="component" value="Unassembled WGS sequence"/>
</dbReference>
<evidence type="ECO:0000256" key="6">
    <source>
        <dbReference type="ARBA" id="ARBA00022636"/>
    </source>
</evidence>
<dbReference type="InterPro" id="IPR014710">
    <property type="entry name" value="RmlC-like_jellyroll"/>
</dbReference>